<dbReference type="EMBL" id="KQ461198">
    <property type="protein sequence ID" value="KPJ06268.1"/>
    <property type="molecule type" value="Genomic_DNA"/>
</dbReference>
<accession>A0A194QL16</accession>
<gene>
    <name evidence="2" type="ORF">RR48_14710</name>
</gene>
<feature type="region of interest" description="Disordered" evidence="1">
    <location>
        <begin position="56"/>
        <end position="113"/>
    </location>
</feature>
<sequence length="113" mass="12742">MQKSASADFNLARPQPERLGYSKNKMKIAVKYRGVSDSGGFCERAACARRQHLEGALRSRRRGARGGPGLGRGARQSPRHRPRERPPRPSDAPRPHVTRSRSRSACRQRIRSR</sequence>
<feature type="compositionally biased region" description="Basic and acidic residues" evidence="1">
    <location>
        <begin position="84"/>
        <end position="94"/>
    </location>
</feature>
<evidence type="ECO:0000313" key="2">
    <source>
        <dbReference type="EMBL" id="KPJ06268.1"/>
    </source>
</evidence>
<evidence type="ECO:0000256" key="1">
    <source>
        <dbReference type="SAM" id="MobiDB-lite"/>
    </source>
</evidence>
<dbReference type="InParanoid" id="A0A194QL16"/>
<dbReference type="Proteomes" id="UP000053240">
    <property type="component" value="Unassembled WGS sequence"/>
</dbReference>
<feature type="compositionally biased region" description="Basic residues" evidence="1">
    <location>
        <begin position="96"/>
        <end position="113"/>
    </location>
</feature>
<name>A0A194QL16_PAPMA</name>
<protein>
    <submittedName>
        <fullName evidence="2">Uncharacterized protein</fullName>
    </submittedName>
</protein>
<reference evidence="2 3" key="1">
    <citation type="journal article" date="2015" name="Nat. Commun.">
        <title>Outbred genome sequencing and CRISPR/Cas9 gene editing in butterflies.</title>
        <authorList>
            <person name="Li X."/>
            <person name="Fan D."/>
            <person name="Zhang W."/>
            <person name="Liu G."/>
            <person name="Zhang L."/>
            <person name="Zhao L."/>
            <person name="Fang X."/>
            <person name="Chen L."/>
            <person name="Dong Y."/>
            <person name="Chen Y."/>
            <person name="Ding Y."/>
            <person name="Zhao R."/>
            <person name="Feng M."/>
            <person name="Zhu Y."/>
            <person name="Feng Y."/>
            <person name="Jiang X."/>
            <person name="Zhu D."/>
            <person name="Xiang H."/>
            <person name="Feng X."/>
            <person name="Li S."/>
            <person name="Wang J."/>
            <person name="Zhang G."/>
            <person name="Kronforst M.R."/>
            <person name="Wang W."/>
        </authorList>
    </citation>
    <scope>NUCLEOTIDE SEQUENCE [LARGE SCALE GENOMIC DNA]</scope>
    <source>
        <strain evidence="2">Ya'a_city_454_Pm</strain>
        <tissue evidence="2">Whole body</tissue>
    </source>
</reference>
<proteinExistence type="predicted"/>
<dbReference type="AlphaFoldDB" id="A0A194QL16"/>
<feature type="region of interest" description="Disordered" evidence="1">
    <location>
        <begin position="1"/>
        <end position="23"/>
    </location>
</feature>
<keyword evidence="3" id="KW-1185">Reference proteome</keyword>
<evidence type="ECO:0000313" key="3">
    <source>
        <dbReference type="Proteomes" id="UP000053240"/>
    </source>
</evidence>
<organism evidence="2 3">
    <name type="scientific">Papilio machaon</name>
    <name type="common">Old World swallowtail butterfly</name>
    <dbReference type="NCBI Taxonomy" id="76193"/>
    <lineage>
        <taxon>Eukaryota</taxon>
        <taxon>Metazoa</taxon>
        <taxon>Ecdysozoa</taxon>
        <taxon>Arthropoda</taxon>
        <taxon>Hexapoda</taxon>
        <taxon>Insecta</taxon>
        <taxon>Pterygota</taxon>
        <taxon>Neoptera</taxon>
        <taxon>Endopterygota</taxon>
        <taxon>Lepidoptera</taxon>
        <taxon>Glossata</taxon>
        <taxon>Ditrysia</taxon>
        <taxon>Papilionoidea</taxon>
        <taxon>Papilionidae</taxon>
        <taxon>Papilioninae</taxon>
        <taxon>Papilio</taxon>
    </lineage>
</organism>